<dbReference type="PROSITE" id="PS51494">
    <property type="entry name" value="SPOIVB"/>
    <property type="match status" value="1"/>
</dbReference>
<gene>
    <name evidence="2" type="ORF">SAMN04488530_10156</name>
</gene>
<keyword evidence="3" id="KW-1185">Reference proteome</keyword>
<dbReference type="Pfam" id="PF05580">
    <property type="entry name" value="Peptidase_S55"/>
    <property type="match status" value="1"/>
</dbReference>
<name>A0A1M5JBZ9_9FIRM</name>
<accession>A0A1M5JBZ9</accession>
<dbReference type="InterPro" id="IPR001478">
    <property type="entry name" value="PDZ"/>
</dbReference>
<dbReference type="EMBL" id="FQWX01000001">
    <property type="protein sequence ID" value="SHG37523.1"/>
    <property type="molecule type" value="Genomic_DNA"/>
</dbReference>
<dbReference type="RefSeq" id="WP_073123103.1">
    <property type="nucleotide sequence ID" value="NZ_BAABCH010000010.1"/>
</dbReference>
<organism evidence="2 3">
    <name type="scientific">Asaccharospora irregularis DSM 2635</name>
    <dbReference type="NCBI Taxonomy" id="1121321"/>
    <lineage>
        <taxon>Bacteria</taxon>
        <taxon>Bacillati</taxon>
        <taxon>Bacillota</taxon>
        <taxon>Clostridia</taxon>
        <taxon>Peptostreptococcales</taxon>
        <taxon>Peptostreptococcaceae</taxon>
        <taxon>Asaccharospora</taxon>
    </lineage>
</organism>
<dbReference type="AlphaFoldDB" id="A0A1M5JBZ9"/>
<reference evidence="3" key="1">
    <citation type="submission" date="2016-11" db="EMBL/GenBank/DDBJ databases">
        <authorList>
            <person name="Varghese N."/>
            <person name="Submissions S."/>
        </authorList>
    </citation>
    <scope>NUCLEOTIDE SEQUENCE [LARGE SCALE GENOMIC DNA]</scope>
    <source>
        <strain evidence="3">DSM 2635</strain>
    </source>
</reference>
<feature type="domain" description="Peptidase S55" evidence="1">
    <location>
        <begin position="109"/>
        <end position="329"/>
    </location>
</feature>
<proteinExistence type="predicted"/>
<dbReference type="Proteomes" id="UP000243255">
    <property type="component" value="Unassembled WGS sequence"/>
</dbReference>
<dbReference type="InterPro" id="IPR008763">
    <property type="entry name" value="Peptidase_S55"/>
</dbReference>
<evidence type="ECO:0000313" key="3">
    <source>
        <dbReference type="Proteomes" id="UP000243255"/>
    </source>
</evidence>
<dbReference type="Gene3D" id="2.30.42.10">
    <property type="match status" value="1"/>
</dbReference>
<sequence length="329" mass="36406">MNSQKYHFKKQSFFKFKVICFISFLLYFFSNNLTYAQNLQKNEPNYLIPIGNVLQIDAELKNIIVREISGKSPFNLGDAIVEVGGKPIDGYADFAKNLCSLNPDDKVDVVVNRNGSLININTTKDILEKIHFNNLLSGFATLTYINPDSKEFGAVGHAISLGSSKKIPIKTGSVSTTSDLNIEKSEKGSVGYINAKRNNTIGSFTSNTNFGIKGKVSNFDTSNLKRYKIASLDEVKHGKAQIILQTNTNYYKKYDIEILSVEKQKYPESKSFKIKITDKELLSQTGGIVQGMSGTPIVQGNKIIGAISHAVENDPSVGYGIFIGWMLNN</sequence>
<dbReference type="Pfam" id="PF13180">
    <property type="entry name" value="PDZ_2"/>
    <property type="match status" value="1"/>
</dbReference>
<dbReference type="SUPFAM" id="SSF50156">
    <property type="entry name" value="PDZ domain-like"/>
    <property type="match status" value="1"/>
</dbReference>
<protein>
    <submittedName>
        <fullName evidence="2">Stage IV sporulation protein B</fullName>
    </submittedName>
</protein>
<dbReference type="OrthoDB" id="9765242at2"/>
<evidence type="ECO:0000313" key="2">
    <source>
        <dbReference type="EMBL" id="SHG37523.1"/>
    </source>
</evidence>
<dbReference type="InterPro" id="IPR036034">
    <property type="entry name" value="PDZ_sf"/>
</dbReference>
<dbReference type="STRING" id="1121321.SAMN04488530_10156"/>
<evidence type="ECO:0000259" key="1">
    <source>
        <dbReference type="PROSITE" id="PS51494"/>
    </source>
</evidence>